<protein>
    <submittedName>
        <fullName evidence="2">Uncharacterized protein</fullName>
    </submittedName>
</protein>
<dbReference type="WBParaSite" id="EEL_0000311901-mRNA-1">
    <property type="protein sequence ID" value="EEL_0000311901-mRNA-1"/>
    <property type="gene ID" value="EEL_0000311901"/>
</dbReference>
<proteinExistence type="predicted"/>
<dbReference type="Proteomes" id="UP000050640">
    <property type="component" value="Unplaced"/>
</dbReference>
<name>A0A0R3RNQ8_9BILA</name>
<dbReference type="AlphaFoldDB" id="A0A0R3RNQ8"/>
<accession>A0A0R3RNQ8</accession>
<evidence type="ECO:0000313" key="2">
    <source>
        <dbReference type="WBParaSite" id="EEL_0000311901-mRNA-1"/>
    </source>
</evidence>
<keyword evidence="1" id="KW-1185">Reference proteome</keyword>
<organism evidence="1 2">
    <name type="scientific">Elaeophora elaphi</name>
    <dbReference type="NCBI Taxonomy" id="1147741"/>
    <lineage>
        <taxon>Eukaryota</taxon>
        <taxon>Metazoa</taxon>
        <taxon>Ecdysozoa</taxon>
        <taxon>Nematoda</taxon>
        <taxon>Chromadorea</taxon>
        <taxon>Rhabditida</taxon>
        <taxon>Spirurina</taxon>
        <taxon>Spiruromorpha</taxon>
        <taxon>Filarioidea</taxon>
        <taxon>Onchocercidae</taxon>
        <taxon>Elaeophora</taxon>
    </lineage>
</organism>
<reference evidence="2" key="1">
    <citation type="submission" date="2017-02" db="UniProtKB">
        <authorList>
            <consortium name="WormBaseParasite"/>
        </authorList>
    </citation>
    <scope>IDENTIFICATION</scope>
</reference>
<evidence type="ECO:0000313" key="1">
    <source>
        <dbReference type="Proteomes" id="UP000050640"/>
    </source>
</evidence>
<sequence>MPAIQTKPGFRLKTGITDHQRAKLSWLTANAEPNRQSSTIASNAGSFRLITQQTQVPSISDTANYYHNYYDRLPFDPTRPPSYYIPNFRTIPPTYYNGYLPPLTYVQPTHLPISTMIATIRNILSLLQKTMYPNSTSGSTDFNTTRNIPEEANFTNSNEQLSRSTSVLSSSSSLSSSLLSSLLSSSSSTAGGGGEGREKVEEIGVTMISGNDGDIENGQLLNVVEEVKGSGIRKVTLDWMTDRKIEGVTKVVHGKFHEINKIETISTTTAAVTTTTSAVDDGSNLLGSLLKGRLDKVDWFGSLFGYELPTKEEGSAVAQIFKGGIFGPAN</sequence>